<dbReference type="Gene3D" id="4.10.60.10">
    <property type="entry name" value="Zinc finger, CCHC-type"/>
    <property type="match status" value="1"/>
</dbReference>
<sequence>MISSDINAAFNSYIPHPDTFAGQRDGFSALTWLRAVRRFLIVSNVPEPLHTLVAISFLGPDATYWFASCGLKNDSPFNLFEKQFKSVFIPSDFGSQIRVRLASLRMSSTVNLYINETRQLLNALLADVDDISERKEIDSFACFSFIQGCPQSLNVLLRGLQIVKSVDSNDLMHAARQYDDIYHFKPDSKPSVGSFSDSTQSSDVILELKSVDPTAKENNRLRREINALRNGLRNKGNLAPLTAAERQRLKQRGACYRCRQDGHMARECGNGSLKNIPMTEDA</sequence>
<dbReference type="GO" id="GO:0003676">
    <property type="term" value="F:nucleic acid binding"/>
    <property type="evidence" value="ECO:0007669"/>
    <property type="project" value="InterPro"/>
</dbReference>
<dbReference type="SUPFAM" id="SSF57756">
    <property type="entry name" value="Retrovirus zinc finger-like domains"/>
    <property type="match status" value="1"/>
</dbReference>
<reference evidence="3" key="1">
    <citation type="journal article" date="2020" name="Fungal Divers.">
        <title>Resolving the Mortierellaceae phylogeny through synthesis of multi-gene phylogenetics and phylogenomics.</title>
        <authorList>
            <person name="Vandepol N."/>
            <person name="Liber J."/>
            <person name="Desiro A."/>
            <person name="Na H."/>
            <person name="Kennedy M."/>
            <person name="Barry K."/>
            <person name="Grigoriev I.V."/>
            <person name="Miller A.N."/>
            <person name="O'Donnell K."/>
            <person name="Stajich J.E."/>
            <person name="Bonito G."/>
        </authorList>
    </citation>
    <scope>NUCLEOTIDE SEQUENCE</scope>
    <source>
        <strain evidence="3">REB-010B</strain>
    </source>
</reference>
<proteinExistence type="predicted"/>
<accession>A0A9P6RIS5</accession>
<dbReference type="GO" id="GO:0008270">
    <property type="term" value="F:zinc ion binding"/>
    <property type="evidence" value="ECO:0007669"/>
    <property type="project" value="UniProtKB-KW"/>
</dbReference>
<comment type="caution">
    <text evidence="3">The sequence shown here is derived from an EMBL/GenBank/DDBJ whole genome shotgun (WGS) entry which is preliminary data.</text>
</comment>
<dbReference type="PROSITE" id="PS50158">
    <property type="entry name" value="ZF_CCHC"/>
    <property type="match status" value="1"/>
</dbReference>
<dbReference type="OrthoDB" id="2419627at2759"/>
<evidence type="ECO:0000256" key="1">
    <source>
        <dbReference type="PROSITE-ProRule" id="PRU00047"/>
    </source>
</evidence>
<evidence type="ECO:0000259" key="2">
    <source>
        <dbReference type="PROSITE" id="PS50158"/>
    </source>
</evidence>
<dbReference type="AlphaFoldDB" id="A0A9P6RIS5"/>
<feature type="domain" description="CCHC-type" evidence="2">
    <location>
        <begin position="255"/>
        <end position="268"/>
    </location>
</feature>
<keyword evidence="1" id="KW-0863">Zinc-finger</keyword>
<dbReference type="InterPro" id="IPR001878">
    <property type="entry name" value="Znf_CCHC"/>
</dbReference>
<dbReference type="Proteomes" id="UP000738325">
    <property type="component" value="Unassembled WGS sequence"/>
</dbReference>
<evidence type="ECO:0000313" key="3">
    <source>
        <dbReference type="EMBL" id="KAG0318464.1"/>
    </source>
</evidence>
<dbReference type="Pfam" id="PF00098">
    <property type="entry name" value="zf-CCHC"/>
    <property type="match status" value="1"/>
</dbReference>
<dbReference type="EMBL" id="JAAAIP010000370">
    <property type="protein sequence ID" value="KAG0318464.1"/>
    <property type="molecule type" value="Genomic_DNA"/>
</dbReference>
<keyword evidence="4" id="KW-1185">Reference proteome</keyword>
<evidence type="ECO:0000313" key="4">
    <source>
        <dbReference type="Proteomes" id="UP000738325"/>
    </source>
</evidence>
<dbReference type="SMART" id="SM00343">
    <property type="entry name" value="ZnF_C2HC"/>
    <property type="match status" value="1"/>
</dbReference>
<protein>
    <recommendedName>
        <fullName evidence="2">CCHC-type domain-containing protein</fullName>
    </recommendedName>
</protein>
<keyword evidence="1" id="KW-0479">Metal-binding</keyword>
<gene>
    <name evidence="3" type="ORF">BGZ99_005682</name>
</gene>
<keyword evidence="1" id="KW-0862">Zinc</keyword>
<organism evidence="3 4">
    <name type="scientific">Dissophora globulifera</name>
    <dbReference type="NCBI Taxonomy" id="979702"/>
    <lineage>
        <taxon>Eukaryota</taxon>
        <taxon>Fungi</taxon>
        <taxon>Fungi incertae sedis</taxon>
        <taxon>Mucoromycota</taxon>
        <taxon>Mortierellomycotina</taxon>
        <taxon>Mortierellomycetes</taxon>
        <taxon>Mortierellales</taxon>
        <taxon>Mortierellaceae</taxon>
        <taxon>Dissophora</taxon>
    </lineage>
</organism>
<dbReference type="InterPro" id="IPR036875">
    <property type="entry name" value="Znf_CCHC_sf"/>
</dbReference>
<name>A0A9P6RIS5_9FUNG</name>